<comment type="caution">
    <text evidence="2">The sequence shown here is derived from an EMBL/GenBank/DDBJ whole genome shotgun (WGS) entry which is preliminary data.</text>
</comment>
<accession>A0A540MHP8</accession>
<evidence type="ECO:0000259" key="1">
    <source>
        <dbReference type="PROSITE" id="PS51767"/>
    </source>
</evidence>
<protein>
    <recommendedName>
        <fullName evidence="1">Peptidase A1 domain-containing protein</fullName>
    </recommendedName>
</protein>
<feature type="domain" description="Peptidase A1" evidence="1">
    <location>
        <begin position="25"/>
        <end position="51"/>
    </location>
</feature>
<gene>
    <name evidence="2" type="ORF">C1H46_016131</name>
</gene>
<dbReference type="PROSITE" id="PS51767">
    <property type="entry name" value="PEPTIDASE_A1"/>
    <property type="match status" value="1"/>
</dbReference>
<sequence length="51" mass="5796">MHAEIQPQGFSTLVVFNVSQGNGEYFSWISVRTPVKSFYMVLDIGSDVNWL</sequence>
<name>A0A540MHP8_MALBA</name>
<dbReference type="Gene3D" id="2.40.70.10">
    <property type="entry name" value="Acid Proteases"/>
    <property type="match status" value="1"/>
</dbReference>
<dbReference type="InterPro" id="IPR021109">
    <property type="entry name" value="Peptidase_aspartic_dom_sf"/>
</dbReference>
<dbReference type="STRING" id="106549.A0A540MHP8"/>
<evidence type="ECO:0000313" key="2">
    <source>
        <dbReference type="EMBL" id="TQD98310.1"/>
    </source>
</evidence>
<dbReference type="EMBL" id="VIEB01000255">
    <property type="protein sequence ID" value="TQD98310.1"/>
    <property type="molecule type" value="Genomic_DNA"/>
</dbReference>
<proteinExistence type="predicted"/>
<dbReference type="SUPFAM" id="SSF50630">
    <property type="entry name" value="Acid proteases"/>
    <property type="match status" value="1"/>
</dbReference>
<evidence type="ECO:0000313" key="3">
    <source>
        <dbReference type="Proteomes" id="UP000315295"/>
    </source>
</evidence>
<dbReference type="AlphaFoldDB" id="A0A540MHP8"/>
<dbReference type="Proteomes" id="UP000315295">
    <property type="component" value="Unassembled WGS sequence"/>
</dbReference>
<dbReference type="InterPro" id="IPR033121">
    <property type="entry name" value="PEPTIDASE_A1"/>
</dbReference>
<organism evidence="2 3">
    <name type="scientific">Malus baccata</name>
    <name type="common">Siberian crab apple</name>
    <name type="synonym">Pyrus baccata</name>
    <dbReference type="NCBI Taxonomy" id="106549"/>
    <lineage>
        <taxon>Eukaryota</taxon>
        <taxon>Viridiplantae</taxon>
        <taxon>Streptophyta</taxon>
        <taxon>Embryophyta</taxon>
        <taxon>Tracheophyta</taxon>
        <taxon>Spermatophyta</taxon>
        <taxon>Magnoliopsida</taxon>
        <taxon>eudicotyledons</taxon>
        <taxon>Gunneridae</taxon>
        <taxon>Pentapetalae</taxon>
        <taxon>rosids</taxon>
        <taxon>fabids</taxon>
        <taxon>Rosales</taxon>
        <taxon>Rosaceae</taxon>
        <taxon>Amygdaloideae</taxon>
        <taxon>Maleae</taxon>
        <taxon>Malus</taxon>
    </lineage>
</organism>
<keyword evidence="3" id="KW-1185">Reference proteome</keyword>
<reference evidence="2 3" key="1">
    <citation type="journal article" date="2019" name="G3 (Bethesda)">
        <title>Sequencing of a Wild Apple (Malus baccata) Genome Unravels the Differences Between Cultivated and Wild Apple Species Regarding Disease Resistance and Cold Tolerance.</title>
        <authorList>
            <person name="Chen X."/>
        </authorList>
    </citation>
    <scope>NUCLEOTIDE SEQUENCE [LARGE SCALE GENOMIC DNA]</scope>
    <source>
        <strain evidence="3">cv. Shandingzi</strain>
        <tissue evidence="2">Leaves</tissue>
    </source>
</reference>